<proteinExistence type="predicted"/>
<gene>
    <name evidence="1" type="ORF">SEV965_LOCUS29795</name>
</gene>
<comment type="caution">
    <text evidence="1">The sequence shown here is derived from an EMBL/GenBank/DDBJ whole genome shotgun (WGS) entry which is preliminary data.</text>
</comment>
<evidence type="ECO:0000313" key="1">
    <source>
        <dbReference type="EMBL" id="CAF1369114.1"/>
    </source>
</evidence>
<reference evidence="1" key="1">
    <citation type="submission" date="2021-02" db="EMBL/GenBank/DDBJ databases">
        <authorList>
            <person name="Nowell W R."/>
        </authorList>
    </citation>
    <scope>NUCLEOTIDE SEQUENCE</scope>
</reference>
<dbReference type="EMBL" id="CAJNOU010003072">
    <property type="protein sequence ID" value="CAF1369114.1"/>
    <property type="molecule type" value="Genomic_DNA"/>
</dbReference>
<evidence type="ECO:0000313" key="2">
    <source>
        <dbReference type="Proteomes" id="UP000663889"/>
    </source>
</evidence>
<dbReference type="Proteomes" id="UP000663889">
    <property type="component" value="Unassembled WGS sequence"/>
</dbReference>
<accession>A0A815IJB2</accession>
<dbReference type="AlphaFoldDB" id="A0A815IJB2"/>
<sequence>MDRLTSLHVRSNSNVNDKIVLLQLNDFINKAPCLHSLIINNWNPSAIQDLPLHIISNSIRRLDLQSGHCLKRDRCFNSEQCAAFLRSSWAKQCEILEIVVNDQSMIDDLVNDITNLKALKVMLQPAPCLHSLIINNWNPSAIQDLPWHIISNSICRLDLQSGHYLKHDRCFNSEQCAAFLRSSWTKQCEILEIVVNDQSMIDDLINSMSNLKALEVMLQTGRQDDHFPNREEMIVWMASQYSRTFAKNIIDTETMQFWIR</sequence>
<organism evidence="1 2">
    <name type="scientific">Rotaria sordida</name>
    <dbReference type="NCBI Taxonomy" id="392033"/>
    <lineage>
        <taxon>Eukaryota</taxon>
        <taxon>Metazoa</taxon>
        <taxon>Spiralia</taxon>
        <taxon>Gnathifera</taxon>
        <taxon>Rotifera</taxon>
        <taxon>Eurotatoria</taxon>
        <taxon>Bdelloidea</taxon>
        <taxon>Philodinida</taxon>
        <taxon>Philodinidae</taxon>
        <taxon>Rotaria</taxon>
    </lineage>
</organism>
<name>A0A815IJB2_9BILA</name>
<protein>
    <submittedName>
        <fullName evidence="1">Uncharacterized protein</fullName>
    </submittedName>
</protein>